<dbReference type="GeneID" id="85318626"/>
<dbReference type="EMBL" id="JAUIRO010000008">
    <property type="protein sequence ID" value="KAK0703399.1"/>
    <property type="molecule type" value="Genomic_DNA"/>
</dbReference>
<comment type="caution">
    <text evidence="2">The sequence shown here is derived from an EMBL/GenBank/DDBJ whole genome shotgun (WGS) entry which is preliminary data.</text>
</comment>
<dbReference type="InterPro" id="IPR024079">
    <property type="entry name" value="MetalloPept_cat_dom_sf"/>
</dbReference>
<feature type="region of interest" description="Disordered" evidence="1">
    <location>
        <begin position="309"/>
        <end position="336"/>
    </location>
</feature>
<dbReference type="SUPFAM" id="SSF55486">
    <property type="entry name" value="Metalloproteases ('zincins'), catalytic domain"/>
    <property type="match status" value="1"/>
</dbReference>
<dbReference type="GO" id="GO:0008237">
    <property type="term" value="F:metallopeptidase activity"/>
    <property type="evidence" value="ECO:0007669"/>
    <property type="project" value="InterPro"/>
</dbReference>
<feature type="compositionally biased region" description="Low complexity" evidence="1">
    <location>
        <begin position="309"/>
        <end position="323"/>
    </location>
</feature>
<organism evidence="2 3">
    <name type="scientific">Lasiosphaeria miniovina</name>
    <dbReference type="NCBI Taxonomy" id="1954250"/>
    <lineage>
        <taxon>Eukaryota</taxon>
        <taxon>Fungi</taxon>
        <taxon>Dikarya</taxon>
        <taxon>Ascomycota</taxon>
        <taxon>Pezizomycotina</taxon>
        <taxon>Sordariomycetes</taxon>
        <taxon>Sordariomycetidae</taxon>
        <taxon>Sordariales</taxon>
        <taxon>Lasiosphaeriaceae</taxon>
        <taxon>Lasiosphaeria</taxon>
    </lineage>
</organism>
<gene>
    <name evidence="2" type="ORF">B0T26DRAFT_496936</name>
</gene>
<protein>
    <submittedName>
        <fullName evidence="2">Uncharacterized protein</fullName>
    </submittedName>
</protein>
<accession>A0AA40DH73</accession>
<dbReference type="AlphaFoldDB" id="A0AA40DH73"/>
<evidence type="ECO:0000313" key="2">
    <source>
        <dbReference type="EMBL" id="KAK0703399.1"/>
    </source>
</evidence>
<dbReference type="Proteomes" id="UP001172101">
    <property type="component" value="Unassembled WGS sequence"/>
</dbReference>
<dbReference type="Gene3D" id="3.40.390.10">
    <property type="entry name" value="Collagenase (Catalytic Domain)"/>
    <property type="match status" value="1"/>
</dbReference>
<dbReference type="RefSeq" id="XP_060290258.1">
    <property type="nucleotide sequence ID" value="XM_060435356.1"/>
</dbReference>
<evidence type="ECO:0000313" key="3">
    <source>
        <dbReference type="Proteomes" id="UP001172101"/>
    </source>
</evidence>
<reference evidence="2" key="1">
    <citation type="submission" date="2023-06" db="EMBL/GenBank/DDBJ databases">
        <title>Genome-scale phylogeny and comparative genomics of the fungal order Sordariales.</title>
        <authorList>
            <consortium name="Lawrence Berkeley National Laboratory"/>
            <person name="Hensen N."/>
            <person name="Bonometti L."/>
            <person name="Westerberg I."/>
            <person name="Brannstrom I.O."/>
            <person name="Guillou S."/>
            <person name="Cros-Aarteil S."/>
            <person name="Calhoun S."/>
            <person name="Haridas S."/>
            <person name="Kuo A."/>
            <person name="Mondo S."/>
            <person name="Pangilinan J."/>
            <person name="Riley R."/>
            <person name="LaButti K."/>
            <person name="Andreopoulos B."/>
            <person name="Lipzen A."/>
            <person name="Chen C."/>
            <person name="Yanf M."/>
            <person name="Daum C."/>
            <person name="Ng V."/>
            <person name="Clum A."/>
            <person name="Steindorff A."/>
            <person name="Ohm R."/>
            <person name="Martin F."/>
            <person name="Silar P."/>
            <person name="Natvig D."/>
            <person name="Lalanne C."/>
            <person name="Gautier V."/>
            <person name="Ament-velasquez S.L."/>
            <person name="Kruys A."/>
            <person name="Hutchinson M.I."/>
            <person name="Powell A.J."/>
            <person name="Barry K."/>
            <person name="Miller A.N."/>
            <person name="Grigoriev I.V."/>
            <person name="Debuchy R."/>
            <person name="Gladieux P."/>
            <person name="Thoren M.H."/>
            <person name="Johannesson H."/>
        </authorList>
    </citation>
    <scope>NUCLEOTIDE SEQUENCE</scope>
    <source>
        <strain evidence="2">SMH2392-1A</strain>
    </source>
</reference>
<keyword evidence="3" id="KW-1185">Reference proteome</keyword>
<proteinExistence type="predicted"/>
<evidence type="ECO:0000256" key="1">
    <source>
        <dbReference type="SAM" id="MobiDB-lite"/>
    </source>
</evidence>
<name>A0AA40DH73_9PEZI</name>
<sequence length="379" mass="41654">MTDLMNQQDGVVAFSAGHLKFDDNSCSDEQKDFIETAAWDALTLSIFAAVPPTSGKEIAVWKTWIGPDYITQQQRILADLQAYKNFDAIMSCKDTKNRCGRTIDGKDVGGYAWTVNGWFWNAYYITLCPVWFGLNSLEDTITFIEAEPQKGQPRYAQEAVWQRSAGQYLLHEIRHLGAVGQPHGVADERVTPGGNEVRAYGPRLVYKLTQGPINQGGGAACASTNADSYAWLANSLYFCDLTGFFPRPPKYREMTAIDSFNVDDEVLGQHVIPLLVDDIFPDTTHAQVMTNLQTALGGITANEPTAALAQPTASPTPTTPLAAYHSTRSRPGTPSSRFAVTRPYGIWLSQHQFRSAQARLVTGVRRALVTGLPILMASI</sequence>